<name>A0ABM7Q2M6_9GAMM</name>
<dbReference type="Proteomes" id="UP000681317">
    <property type="component" value="Chromosome"/>
</dbReference>
<keyword evidence="1" id="KW-0472">Membrane</keyword>
<dbReference type="RefSeq" id="WP_213435439.1">
    <property type="nucleotide sequence ID" value="NZ_AP024545.1"/>
</dbReference>
<evidence type="ECO:0000256" key="1">
    <source>
        <dbReference type="SAM" id="Phobius"/>
    </source>
</evidence>
<organism evidence="2 3">
    <name type="scientific">Noviluteimonas caseinilytica</name>
    <dbReference type="NCBI Taxonomy" id="2675101"/>
    <lineage>
        <taxon>Bacteria</taxon>
        <taxon>Pseudomonadati</taxon>
        <taxon>Pseudomonadota</taxon>
        <taxon>Gammaproteobacteria</taxon>
        <taxon>Lysobacterales</taxon>
        <taxon>Lysobacteraceae</taxon>
        <taxon>Noviluteimonas</taxon>
    </lineage>
</organism>
<keyword evidence="1" id="KW-0812">Transmembrane</keyword>
<feature type="transmembrane region" description="Helical" evidence="1">
    <location>
        <begin position="15"/>
        <end position="35"/>
    </location>
</feature>
<proteinExistence type="predicted"/>
<dbReference type="EMBL" id="AP024545">
    <property type="protein sequence ID" value="BCT91440.1"/>
    <property type="molecule type" value="Genomic_DNA"/>
</dbReference>
<accession>A0ABM7Q2M6</accession>
<protein>
    <recommendedName>
        <fullName evidence="4">DUF1850 domain-containing protein</fullName>
    </recommendedName>
</protein>
<gene>
    <name evidence="2" type="ORF">LYSCAS_04640</name>
</gene>
<evidence type="ECO:0008006" key="4">
    <source>
        <dbReference type="Google" id="ProtNLM"/>
    </source>
</evidence>
<sequence length="183" mass="19808">MSDAASPPRTDWDRVTAIAAVLIGLVAVGVAAYTATLQRQQIRAQVWPRVLFYNAGMAGEFHIANKGVGPAVVRSVRVTVDGKPVRNWGQALTRLGLSDPAQKYSSLSGMVLSPGDDIGYLLPGDHAQFVALRHHVGDRLKLDLCYCSALDECWSTQNYSETLDDVQRPVDRCPAAGPGDFEN</sequence>
<evidence type="ECO:0000313" key="3">
    <source>
        <dbReference type="Proteomes" id="UP000681317"/>
    </source>
</evidence>
<evidence type="ECO:0000313" key="2">
    <source>
        <dbReference type="EMBL" id="BCT91440.1"/>
    </source>
</evidence>
<keyword evidence="1" id="KW-1133">Transmembrane helix</keyword>
<reference evidence="2 3" key="1">
    <citation type="submission" date="2021-03" db="EMBL/GenBank/DDBJ databases">
        <title>Complete Genome Sequences of Two Lysobacter Strains Isolated from Sea Water (Lysobacter caseinilyticus) and Soil (Lysobacter helvus) in South Korea.</title>
        <authorList>
            <person name="Watanabe Y."/>
            <person name="Arakawa K."/>
        </authorList>
    </citation>
    <scope>NUCLEOTIDE SEQUENCE [LARGE SCALE GENOMIC DNA]</scope>
    <source>
        <strain evidence="2 3">KVB24</strain>
    </source>
</reference>
<keyword evidence="3" id="KW-1185">Reference proteome</keyword>